<dbReference type="InterPro" id="IPR000719">
    <property type="entry name" value="Prot_kinase_dom"/>
</dbReference>
<evidence type="ECO:0000256" key="10">
    <source>
        <dbReference type="ARBA" id="ARBA00048312"/>
    </source>
</evidence>
<evidence type="ECO:0000313" key="12">
    <source>
        <dbReference type="EMBL" id="CAI9275961.1"/>
    </source>
</evidence>
<comment type="catalytic activity">
    <reaction evidence="9">
        <text>L-threonyl-[protein] + ATP = O-phospho-L-threonyl-[protein] + ADP + H(+)</text>
        <dbReference type="Rhea" id="RHEA:46608"/>
        <dbReference type="Rhea" id="RHEA-COMP:11060"/>
        <dbReference type="Rhea" id="RHEA-COMP:11605"/>
        <dbReference type="ChEBI" id="CHEBI:15378"/>
        <dbReference type="ChEBI" id="CHEBI:30013"/>
        <dbReference type="ChEBI" id="CHEBI:30616"/>
        <dbReference type="ChEBI" id="CHEBI:61977"/>
        <dbReference type="ChEBI" id="CHEBI:456216"/>
        <dbReference type="EC" id="2.7.11.24"/>
    </reaction>
</comment>
<dbReference type="InterPro" id="IPR011009">
    <property type="entry name" value="Kinase-like_dom_sf"/>
</dbReference>
<feature type="domain" description="Protein kinase" evidence="11">
    <location>
        <begin position="177"/>
        <end position="476"/>
    </location>
</feature>
<keyword evidence="13" id="KW-1185">Reference proteome</keyword>
<dbReference type="SMART" id="SM00220">
    <property type="entry name" value="S_TKc"/>
    <property type="match status" value="1"/>
</dbReference>
<evidence type="ECO:0000313" key="13">
    <source>
        <dbReference type="Proteomes" id="UP001177003"/>
    </source>
</evidence>
<dbReference type="GO" id="GO:0004707">
    <property type="term" value="F:MAP kinase activity"/>
    <property type="evidence" value="ECO:0007669"/>
    <property type="project" value="UniProtKB-EC"/>
</dbReference>
<dbReference type="GO" id="GO:0005524">
    <property type="term" value="F:ATP binding"/>
    <property type="evidence" value="ECO:0007669"/>
    <property type="project" value="UniProtKB-KW"/>
</dbReference>
<comment type="similarity">
    <text evidence="1">Belongs to the protein kinase superfamily. CMGC Ser/Thr protein kinase family. MAP kinase subfamily.</text>
</comment>
<dbReference type="EC" id="2.7.11.24" evidence="2"/>
<evidence type="ECO:0000256" key="5">
    <source>
        <dbReference type="ARBA" id="ARBA00022679"/>
    </source>
</evidence>
<organism evidence="12 13">
    <name type="scientific">Lactuca saligna</name>
    <name type="common">Willowleaf lettuce</name>
    <dbReference type="NCBI Taxonomy" id="75948"/>
    <lineage>
        <taxon>Eukaryota</taxon>
        <taxon>Viridiplantae</taxon>
        <taxon>Streptophyta</taxon>
        <taxon>Embryophyta</taxon>
        <taxon>Tracheophyta</taxon>
        <taxon>Spermatophyta</taxon>
        <taxon>Magnoliopsida</taxon>
        <taxon>eudicotyledons</taxon>
        <taxon>Gunneridae</taxon>
        <taxon>Pentapetalae</taxon>
        <taxon>asterids</taxon>
        <taxon>campanulids</taxon>
        <taxon>Asterales</taxon>
        <taxon>Asteraceae</taxon>
        <taxon>Cichorioideae</taxon>
        <taxon>Cichorieae</taxon>
        <taxon>Lactucinae</taxon>
        <taxon>Lactuca</taxon>
    </lineage>
</organism>
<dbReference type="CDD" id="cd07859">
    <property type="entry name" value="STKc_TDY_MAPK"/>
    <property type="match status" value="1"/>
</dbReference>
<dbReference type="Gene3D" id="1.10.510.10">
    <property type="entry name" value="Transferase(Phosphotransferase) domain 1"/>
    <property type="match status" value="1"/>
</dbReference>
<accession>A0AA35YKZ5</accession>
<keyword evidence="7" id="KW-0418">Kinase</keyword>
<dbReference type="PROSITE" id="PS01351">
    <property type="entry name" value="MAPK"/>
    <property type="match status" value="1"/>
</dbReference>
<keyword evidence="5" id="KW-0808">Transferase</keyword>
<dbReference type="Proteomes" id="UP001177003">
    <property type="component" value="Chromosome 3"/>
</dbReference>
<dbReference type="InterPro" id="IPR050117">
    <property type="entry name" value="MAPK"/>
</dbReference>
<protein>
    <recommendedName>
        <fullName evidence="2">mitogen-activated protein kinase</fullName>
        <ecNumber evidence="2">2.7.11.24</ecNumber>
    </recommendedName>
</protein>
<dbReference type="AlphaFoldDB" id="A0AA35YKZ5"/>
<evidence type="ECO:0000256" key="4">
    <source>
        <dbReference type="ARBA" id="ARBA00022553"/>
    </source>
</evidence>
<evidence type="ECO:0000256" key="9">
    <source>
        <dbReference type="ARBA" id="ARBA00047592"/>
    </source>
</evidence>
<dbReference type="Gene3D" id="3.30.200.20">
    <property type="entry name" value="Phosphorylase Kinase, domain 1"/>
    <property type="match status" value="1"/>
</dbReference>
<evidence type="ECO:0000256" key="2">
    <source>
        <dbReference type="ARBA" id="ARBA00012411"/>
    </source>
</evidence>
<evidence type="ECO:0000259" key="11">
    <source>
        <dbReference type="PROSITE" id="PS50011"/>
    </source>
</evidence>
<keyword evidence="6" id="KW-0547">Nucleotide-binding</keyword>
<keyword evidence="3" id="KW-0723">Serine/threonine-protein kinase</keyword>
<comment type="catalytic activity">
    <reaction evidence="10">
        <text>L-seryl-[protein] + ATP = O-phospho-L-seryl-[protein] + ADP + H(+)</text>
        <dbReference type="Rhea" id="RHEA:17989"/>
        <dbReference type="Rhea" id="RHEA-COMP:9863"/>
        <dbReference type="Rhea" id="RHEA-COMP:11604"/>
        <dbReference type="ChEBI" id="CHEBI:15378"/>
        <dbReference type="ChEBI" id="CHEBI:29999"/>
        <dbReference type="ChEBI" id="CHEBI:30616"/>
        <dbReference type="ChEBI" id="CHEBI:83421"/>
        <dbReference type="ChEBI" id="CHEBI:456216"/>
        <dbReference type="EC" id="2.7.11.24"/>
    </reaction>
</comment>
<evidence type="ECO:0000256" key="7">
    <source>
        <dbReference type="ARBA" id="ARBA00022777"/>
    </source>
</evidence>
<dbReference type="SUPFAM" id="SSF56112">
    <property type="entry name" value="Protein kinase-like (PK-like)"/>
    <property type="match status" value="1"/>
</dbReference>
<dbReference type="Pfam" id="PF00069">
    <property type="entry name" value="Pkinase"/>
    <property type="match status" value="1"/>
</dbReference>
<name>A0AA35YKZ5_LACSI</name>
<dbReference type="FunFam" id="1.10.510.10:FF:000017">
    <property type="entry name" value="Mitogen-activated protein kinase"/>
    <property type="match status" value="1"/>
</dbReference>
<reference evidence="12" key="1">
    <citation type="submission" date="2023-04" db="EMBL/GenBank/DDBJ databases">
        <authorList>
            <person name="Vijverberg K."/>
            <person name="Xiong W."/>
            <person name="Schranz E."/>
        </authorList>
    </citation>
    <scope>NUCLEOTIDE SEQUENCE</scope>
</reference>
<dbReference type="PROSITE" id="PS50011">
    <property type="entry name" value="PROTEIN_KINASE_DOM"/>
    <property type="match status" value="1"/>
</dbReference>
<dbReference type="PANTHER" id="PTHR24055">
    <property type="entry name" value="MITOGEN-ACTIVATED PROTEIN KINASE"/>
    <property type="match status" value="1"/>
</dbReference>
<sequence>MKLCITFQIKISISLLFPNKIPPNSTFIFAESTLSPSSRNLSRFQTYKTRVSIMYRVVANGEIRRQRKRPMTISMVGVRQLSQHQRPLGLDLVRLILIHTDMIKINSLLYIWTAMRMRAMIHNAKIEYMPLDSEWTVGFAIRYCFNSQKTRVDSFETEPLKKVFPPSEKNCLLSSASRIKSCLARNFSPSMVKQVSAVDTHTGEKVAIKKINDVFEHVSDATRILREIKLLRLLRHPDIVEIKHIMLPPCRREFKDIYVVFELMESDLDEVIKVNDDLTPEHHQFFLYQLLRALKYIHTAHVFHRDLKPKNILANADCKLKICDFGLARASFDDTPSAIFWTDYVATRWYRAPELCGSFFSKYTPAIDIWSIGCIFAEMLTGKPLFPGRNVVHQLDLVTDLLGSPSAEIIARIRNEKARRYLNGLPNKTKVPFSHKFPNADPLALRLLERLLAFDPVDRISAEEISFSKTLYHFVLNTFLALADPYFYGLANLETEPSKQPISKLEFDFERRRLTKNDVRELIYREILEYHPQMLQEYLHGEEHISFMYPRS</sequence>
<evidence type="ECO:0000256" key="8">
    <source>
        <dbReference type="ARBA" id="ARBA00022840"/>
    </source>
</evidence>
<gene>
    <name evidence="12" type="ORF">LSALG_LOCUS15973</name>
</gene>
<proteinExistence type="inferred from homology"/>
<dbReference type="EMBL" id="OX465079">
    <property type="protein sequence ID" value="CAI9275961.1"/>
    <property type="molecule type" value="Genomic_DNA"/>
</dbReference>
<dbReference type="FunFam" id="3.30.200.20:FF:000046">
    <property type="entry name" value="Mitogen-activated protein kinase"/>
    <property type="match status" value="1"/>
</dbReference>
<keyword evidence="8" id="KW-0067">ATP-binding</keyword>
<dbReference type="InterPro" id="IPR003527">
    <property type="entry name" value="MAP_kinase_CS"/>
</dbReference>
<evidence type="ECO:0000256" key="6">
    <source>
        <dbReference type="ARBA" id="ARBA00022741"/>
    </source>
</evidence>
<evidence type="ECO:0000256" key="1">
    <source>
        <dbReference type="ARBA" id="ARBA00008832"/>
    </source>
</evidence>
<keyword evidence="4" id="KW-0597">Phosphoprotein</keyword>
<evidence type="ECO:0000256" key="3">
    <source>
        <dbReference type="ARBA" id="ARBA00022527"/>
    </source>
</evidence>